<dbReference type="NCBIfam" id="NF001696">
    <property type="entry name" value="PRK00451.1"/>
    <property type="match status" value="1"/>
</dbReference>
<keyword evidence="1" id="KW-0560">Oxidoreductase</keyword>
<dbReference type="Gene3D" id="3.40.640.10">
    <property type="entry name" value="Type I PLP-dependent aspartate aminotransferase-like (Major domain)"/>
    <property type="match status" value="1"/>
</dbReference>
<dbReference type="InterPro" id="IPR023010">
    <property type="entry name" value="GcvPA"/>
</dbReference>
<comment type="caution">
    <text evidence="3">The sequence shown here is derived from an EMBL/GenBank/DDBJ whole genome shotgun (WGS) entry which is preliminary data.</text>
</comment>
<name>A0A917V959_9HYPH</name>
<dbReference type="Proteomes" id="UP000600449">
    <property type="component" value="Unassembled WGS sequence"/>
</dbReference>
<proteinExistence type="predicted"/>
<dbReference type="EMBL" id="BMMF01000015">
    <property type="protein sequence ID" value="GGK50746.1"/>
    <property type="molecule type" value="Genomic_DNA"/>
</dbReference>
<organism evidence="3 4">
    <name type="scientific">Salinarimonas ramus</name>
    <dbReference type="NCBI Taxonomy" id="690164"/>
    <lineage>
        <taxon>Bacteria</taxon>
        <taxon>Pseudomonadati</taxon>
        <taxon>Pseudomonadota</taxon>
        <taxon>Alphaproteobacteria</taxon>
        <taxon>Hyphomicrobiales</taxon>
        <taxon>Salinarimonadaceae</taxon>
        <taxon>Salinarimonas</taxon>
    </lineage>
</organism>
<reference evidence="3 4" key="1">
    <citation type="journal article" date="2014" name="Int. J. Syst. Evol. Microbiol.">
        <title>Complete genome sequence of Corynebacterium casei LMG S-19264T (=DSM 44701T), isolated from a smear-ripened cheese.</title>
        <authorList>
            <consortium name="US DOE Joint Genome Institute (JGI-PGF)"/>
            <person name="Walter F."/>
            <person name="Albersmeier A."/>
            <person name="Kalinowski J."/>
            <person name="Ruckert C."/>
        </authorList>
    </citation>
    <scope>NUCLEOTIDE SEQUENCE [LARGE SCALE GENOMIC DNA]</scope>
    <source>
        <strain evidence="3 4">CGMCC 1.9161</strain>
    </source>
</reference>
<evidence type="ECO:0000313" key="3">
    <source>
        <dbReference type="EMBL" id="GGK50746.1"/>
    </source>
</evidence>
<evidence type="ECO:0000313" key="4">
    <source>
        <dbReference type="Proteomes" id="UP000600449"/>
    </source>
</evidence>
<dbReference type="InterPro" id="IPR015424">
    <property type="entry name" value="PyrdxlP-dep_Trfase"/>
</dbReference>
<evidence type="ECO:0000256" key="1">
    <source>
        <dbReference type="ARBA" id="ARBA00023002"/>
    </source>
</evidence>
<dbReference type="InterPro" id="IPR015422">
    <property type="entry name" value="PyrdxlP-dep_Trfase_small"/>
</dbReference>
<gene>
    <name evidence="3" type="ORF">GCM10011322_42260</name>
</gene>
<dbReference type="Pfam" id="PF02347">
    <property type="entry name" value="GDC-P"/>
    <property type="match status" value="1"/>
</dbReference>
<feature type="domain" description="Glycine cleavage system P-protein N-terminal" evidence="2">
    <location>
        <begin position="19"/>
        <end position="427"/>
    </location>
</feature>
<protein>
    <submittedName>
        <fullName evidence="3">Glycine dehydrogenase</fullName>
    </submittedName>
</protein>
<dbReference type="InterPro" id="IPR015421">
    <property type="entry name" value="PyrdxlP-dep_Trfase_major"/>
</dbReference>
<dbReference type="Gene3D" id="3.90.1150.10">
    <property type="entry name" value="Aspartate Aminotransferase, domain 1"/>
    <property type="match status" value="1"/>
</dbReference>
<dbReference type="PANTHER" id="PTHR42806:SF1">
    <property type="entry name" value="GLYCINE DEHYDROGENASE (DECARBOXYLATING)"/>
    <property type="match status" value="1"/>
</dbReference>
<dbReference type="InterPro" id="IPR049315">
    <property type="entry name" value="GDC-P_N"/>
</dbReference>
<dbReference type="AlphaFoldDB" id="A0A917V959"/>
<sequence>MRQDQTRAHPWMPNSVPAAKDAMLAAIGANSIEQLFAQIPEDHRFRGTFDLPPALPSEVELKKHLLKTLGKNRSCEENLSFLGAGIYQHHVPAIVDEVAGRSEFLTSVWGTPMSDHGRNQAWFEFCSQLGELVGMEFVGLPVYSWGCAAGNAARMAARITGRRRLLVPASMDPERLAVVRQYCEPVQMASHIAVETVAFDPRTGLLDLDDLAAKLADDVAGVYFETPGFLGTIESRGAEIAAAAKRHGAVTIVGVDPISLGILAPPSDYGADIVVGTIQTLGAHMNCGGGAGGFIASRDEEAYAREYPTLNVSITGTSVPGEVGFGLCLAHQSSYGMREEGKDWTGNSVYLTAIASAVYMSLMGPEGFREIGELIIQRAHYAAKRVAEVPGVEVVFSNGFFKEFVVRFDGTGKSVAQVNEALMAKGIFGGKDISADFPALGQAALYCITEIHGQAEIDRLVDALKEAVR</sequence>
<evidence type="ECO:0000259" key="2">
    <source>
        <dbReference type="Pfam" id="PF02347"/>
    </source>
</evidence>
<dbReference type="GO" id="GO:0004375">
    <property type="term" value="F:glycine dehydrogenase (decarboxylating) activity"/>
    <property type="evidence" value="ECO:0007669"/>
    <property type="project" value="InterPro"/>
</dbReference>
<accession>A0A917V959</accession>
<keyword evidence="4" id="KW-1185">Reference proteome</keyword>
<dbReference type="RefSeq" id="WP_210317688.1">
    <property type="nucleotide sequence ID" value="NZ_BMMF01000015.1"/>
</dbReference>
<dbReference type="GO" id="GO:0009116">
    <property type="term" value="P:nucleoside metabolic process"/>
    <property type="evidence" value="ECO:0007669"/>
    <property type="project" value="InterPro"/>
</dbReference>
<dbReference type="PANTHER" id="PTHR42806">
    <property type="entry name" value="GLYCINE CLEAVAGE SYSTEM P-PROTEIN"/>
    <property type="match status" value="1"/>
</dbReference>
<dbReference type="SUPFAM" id="SSF53383">
    <property type="entry name" value="PLP-dependent transferases"/>
    <property type="match status" value="1"/>
</dbReference>